<feature type="domain" description="Heparan-alpha-glucosaminide N-acetyltransferase catalytic" evidence="2">
    <location>
        <begin position="24"/>
        <end position="216"/>
    </location>
</feature>
<dbReference type="EMBL" id="CP032550">
    <property type="protein sequence ID" value="QGU27273.1"/>
    <property type="molecule type" value="Genomic_DNA"/>
</dbReference>
<feature type="transmembrane region" description="Helical" evidence="1">
    <location>
        <begin position="184"/>
        <end position="202"/>
    </location>
</feature>
<dbReference type="RefSeq" id="WP_156241764.1">
    <property type="nucleotide sequence ID" value="NZ_BAAAZL010000001.1"/>
</dbReference>
<keyword evidence="1" id="KW-1133">Transmembrane helix</keyword>
<feature type="transmembrane region" description="Helical" evidence="1">
    <location>
        <begin position="96"/>
        <end position="115"/>
    </location>
</feature>
<protein>
    <submittedName>
        <fullName evidence="3">DUF1624 domain-containing protein</fullName>
    </submittedName>
</protein>
<dbReference type="InterPro" id="IPR012429">
    <property type="entry name" value="HGSNAT_cat"/>
</dbReference>
<accession>A0A6I6DWM6</accession>
<evidence type="ECO:0000313" key="3">
    <source>
        <dbReference type="EMBL" id="QGU27273.1"/>
    </source>
</evidence>
<evidence type="ECO:0000256" key="1">
    <source>
        <dbReference type="SAM" id="Phobius"/>
    </source>
</evidence>
<dbReference type="Pfam" id="PF07786">
    <property type="entry name" value="HGSNAT_cat"/>
    <property type="match status" value="1"/>
</dbReference>
<proteinExistence type="predicted"/>
<evidence type="ECO:0000313" key="4">
    <source>
        <dbReference type="Proteomes" id="UP000422989"/>
    </source>
</evidence>
<feature type="transmembrane region" description="Helical" evidence="1">
    <location>
        <begin position="209"/>
        <end position="230"/>
    </location>
</feature>
<sequence length="370" mass="38434">MAAAPSGLTGRVRARRLRLDGPGRAPGIDLARGLAVVGMFAAHLLDTSPFDPGDPATWTDVVNGRSSILFAVLAGVSLALVTGGPERVEGERMRIACGRILVRAALIWAIGMLLIGLGTPVYVILPAYGILFLLALPLLRLPAATLFAVAAAIAVVAPFALWFIDGWPGWPTTSGQALVALVGWHYPFLLWLAFVAAGLGIGRTRLGQVPVALALLCIGAAAALVGYGVLGRWHAVVPPSGLWAHILDAGAHTSGVAEAIGSGGFAVAVIGACVLVCATPARWIVWPLRAVGSMPLTAYAGQLVAWAALQPEPTPLQFGSDLVAFRATDPFWPMTLATVLACSVWALLVGRGPLESAMAWLARVLVPARL</sequence>
<dbReference type="KEGG" id="moj:D7D94_06055"/>
<evidence type="ECO:0000259" key="2">
    <source>
        <dbReference type="Pfam" id="PF07786"/>
    </source>
</evidence>
<name>A0A6I6DWM6_9MICO</name>
<dbReference type="Proteomes" id="UP000422989">
    <property type="component" value="Chromosome"/>
</dbReference>
<keyword evidence="1" id="KW-0812">Transmembrane</keyword>
<organism evidence="3 4">
    <name type="scientific">Microbacterium oryzae</name>
    <dbReference type="NCBI Taxonomy" id="743009"/>
    <lineage>
        <taxon>Bacteria</taxon>
        <taxon>Bacillati</taxon>
        <taxon>Actinomycetota</taxon>
        <taxon>Actinomycetes</taxon>
        <taxon>Micrococcales</taxon>
        <taxon>Microbacteriaceae</taxon>
        <taxon>Microbacterium</taxon>
    </lineage>
</organism>
<reference evidence="3 4" key="1">
    <citation type="submission" date="2018-09" db="EMBL/GenBank/DDBJ databases">
        <title>Whole genome sequencing of Microbacterium oryzae strain MB-10T.</title>
        <authorList>
            <person name="Das S.K."/>
        </authorList>
    </citation>
    <scope>NUCLEOTIDE SEQUENCE [LARGE SCALE GENOMIC DNA]</scope>
    <source>
        <strain evidence="3 4">MB-10</strain>
    </source>
</reference>
<keyword evidence="4" id="KW-1185">Reference proteome</keyword>
<feature type="transmembrane region" description="Helical" evidence="1">
    <location>
        <begin position="121"/>
        <end position="139"/>
    </location>
</feature>
<feature type="transmembrane region" description="Helical" evidence="1">
    <location>
        <begin position="330"/>
        <end position="349"/>
    </location>
</feature>
<feature type="transmembrane region" description="Helical" evidence="1">
    <location>
        <begin position="65"/>
        <end position="84"/>
    </location>
</feature>
<dbReference type="OrthoDB" id="4966979at2"/>
<feature type="transmembrane region" description="Helical" evidence="1">
    <location>
        <begin position="290"/>
        <end position="310"/>
    </location>
</feature>
<feature type="transmembrane region" description="Helical" evidence="1">
    <location>
        <begin position="259"/>
        <end position="278"/>
    </location>
</feature>
<feature type="transmembrane region" description="Helical" evidence="1">
    <location>
        <begin position="146"/>
        <end position="164"/>
    </location>
</feature>
<dbReference type="AlphaFoldDB" id="A0A6I6DWM6"/>
<gene>
    <name evidence="3" type="ORF">D7D94_06055</name>
</gene>
<keyword evidence="1" id="KW-0472">Membrane</keyword>